<sequence length="244" mass="27216">MVEDEFLHIAQSFTAHLHRAEYDRLKALARAQNAAAISEIERPVVHGPPTVAARRRHENVKRIAKQRRMLQGDAEEGAYLRRESTRAAAGFHSSTLAVPEPLLPKLPSPPRIKLENVPKRTATTTTTTTTSGETPTKTPRTRTFQTPSRSSPKTPYPPSSSAVERVAFAGDSSAVRSARSRNVLSENARGKRRASFLDSDDDDDDPFGLNERRLNRKKTREQTKKTEIKETPKKVNLDAIPSFL</sequence>
<organism evidence="2 3">
    <name type="scientific">Cladobotryum mycophilum</name>
    <dbReference type="NCBI Taxonomy" id="491253"/>
    <lineage>
        <taxon>Eukaryota</taxon>
        <taxon>Fungi</taxon>
        <taxon>Dikarya</taxon>
        <taxon>Ascomycota</taxon>
        <taxon>Pezizomycotina</taxon>
        <taxon>Sordariomycetes</taxon>
        <taxon>Hypocreomycetidae</taxon>
        <taxon>Hypocreales</taxon>
        <taxon>Hypocreaceae</taxon>
        <taxon>Cladobotryum</taxon>
    </lineage>
</organism>
<evidence type="ECO:0000313" key="2">
    <source>
        <dbReference type="EMBL" id="KAK5998549.1"/>
    </source>
</evidence>
<name>A0ABR0T294_9HYPO</name>
<evidence type="ECO:0000256" key="1">
    <source>
        <dbReference type="SAM" id="MobiDB-lite"/>
    </source>
</evidence>
<dbReference type="EMBL" id="JAVFKD010000001">
    <property type="protein sequence ID" value="KAK5998549.1"/>
    <property type="molecule type" value="Genomic_DNA"/>
</dbReference>
<protein>
    <submittedName>
        <fullName evidence="2">Uncharacterized protein</fullName>
    </submittedName>
</protein>
<feature type="compositionally biased region" description="Low complexity" evidence="1">
    <location>
        <begin position="172"/>
        <end position="185"/>
    </location>
</feature>
<keyword evidence="3" id="KW-1185">Reference proteome</keyword>
<evidence type="ECO:0000313" key="3">
    <source>
        <dbReference type="Proteomes" id="UP001338125"/>
    </source>
</evidence>
<gene>
    <name evidence="2" type="ORF">PT974_00929</name>
</gene>
<feature type="region of interest" description="Disordered" evidence="1">
    <location>
        <begin position="99"/>
        <end position="244"/>
    </location>
</feature>
<dbReference type="Proteomes" id="UP001338125">
    <property type="component" value="Unassembled WGS sequence"/>
</dbReference>
<accession>A0ABR0T294</accession>
<comment type="caution">
    <text evidence="2">The sequence shown here is derived from an EMBL/GenBank/DDBJ whole genome shotgun (WGS) entry which is preliminary data.</text>
</comment>
<feature type="compositionally biased region" description="Basic and acidic residues" evidence="1">
    <location>
        <begin position="220"/>
        <end position="236"/>
    </location>
</feature>
<feature type="compositionally biased region" description="Pro residues" evidence="1">
    <location>
        <begin position="101"/>
        <end position="110"/>
    </location>
</feature>
<feature type="compositionally biased region" description="Low complexity" evidence="1">
    <location>
        <begin position="121"/>
        <end position="138"/>
    </location>
</feature>
<reference evidence="2 3" key="1">
    <citation type="submission" date="2024-01" db="EMBL/GenBank/DDBJ databases">
        <title>Complete genome of Cladobotryum mycophilum ATHUM6906.</title>
        <authorList>
            <person name="Christinaki A.C."/>
            <person name="Myridakis A.I."/>
            <person name="Kouvelis V.N."/>
        </authorList>
    </citation>
    <scope>NUCLEOTIDE SEQUENCE [LARGE SCALE GENOMIC DNA]</scope>
    <source>
        <strain evidence="2 3">ATHUM6906</strain>
    </source>
</reference>
<proteinExistence type="predicted"/>